<dbReference type="OMA" id="KAACACH"/>
<organism evidence="2 3">
    <name type="scientific">Marchantia polymorpha</name>
    <name type="common">Common liverwort</name>
    <name type="synonym">Marchantia aquatica</name>
    <dbReference type="NCBI Taxonomy" id="3197"/>
    <lineage>
        <taxon>Eukaryota</taxon>
        <taxon>Viridiplantae</taxon>
        <taxon>Streptophyta</taxon>
        <taxon>Embryophyta</taxon>
        <taxon>Marchantiophyta</taxon>
        <taxon>Marchantiopsida</taxon>
        <taxon>Marchantiidae</taxon>
        <taxon>Marchantiales</taxon>
        <taxon>Marchantiaceae</taxon>
        <taxon>Marchantia</taxon>
    </lineage>
</organism>
<dbReference type="OrthoDB" id="1899337at2759"/>
<name>A0A2R6W6Q7_MARPO</name>
<protein>
    <submittedName>
        <fullName evidence="2">Uncharacterized protein</fullName>
    </submittedName>
</protein>
<dbReference type="PANTHER" id="PTHR36720:SF1">
    <property type="entry name" value="TAF RNA POLYMERASE I SUBUNIT A"/>
    <property type="match status" value="1"/>
</dbReference>
<dbReference type="AlphaFoldDB" id="A0A2R6W6Q7"/>
<dbReference type="Gene3D" id="1.25.40.10">
    <property type="entry name" value="Tetratricopeptide repeat domain"/>
    <property type="match status" value="1"/>
</dbReference>
<accession>A0A2R6W6Q7</accession>
<dbReference type="SUPFAM" id="SSF48452">
    <property type="entry name" value="TPR-like"/>
    <property type="match status" value="1"/>
</dbReference>
<dbReference type="GO" id="GO:0000120">
    <property type="term" value="C:RNA polymerase I transcription regulator complex"/>
    <property type="evidence" value="ECO:0007669"/>
    <property type="project" value="InterPro"/>
</dbReference>
<keyword evidence="3" id="KW-1185">Reference proteome</keyword>
<dbReference type="Gramene" id="Mp1g29660.1">
    <property type="protein sequence ID" value="Mp1g29660.1.cds"/>
    <property type="gene ID" value="Mp1g29660"/>
</dbReference>
<reference evidence="3" key="1">
    <citation type="journal article" date="2017" name="Cell">
        <title>Insights into land plant evolution garnered from the Marchantia polymorpha genome.</title>
        <authorList>
            <person name="Bowman J.L."/>
            <person name="Kohchi T."/>
            <person name="Yamato K.T."/>
            <person name="Jenkins J."/>
            <person name="Shu S."/>
            <person name="Ishizaki K."/>
            <person name="Yamaoka S."/>
            <person name="Nishihama R."/>
            <person name="Nakamura Y."/>
            <person name="Berger F."/>
            <person name="Adam C."/>
            <person name="Aki S.S."/>
            <person name="Althoff F."/>
            <person name="Araki T."/>
            <person name="Arteaga-Vazquez M.A."/>
            <person name="Balasubrmanian S."/>
            <person name="Barry K."/>
            <person name="Bauer D."/>
            <person name="Boehm C.R."/>
            <person name="Briginshaw L."/>
            <person name="Caballero-Perez J."/>
            <person name="Catarino B."/>
            <person name="Chen F."/>
            <person name="Chiyoda S."/>
            <person name="Chovatia M."/>
            <person name="Davies K.M."/>
            <person name="Delmans M."/>
            <person name="Demura T."/>
            <person name="Dierschke T."/>
            <person name="Dolan L."/>
            <person name="Dorantes-Acosta A.E."/>
            <person name="Eklund D.M."/>
            <person name="Florent S.N."/>
            <person name="Flores-Sandoval E."/>
            <person name="Fujiyama A."/>
            <person name="Fukuzawa H."/>
            <person name="Galik B."/>
            <person name="Grimanelli D."/>
            <person name="Grimwood J."/>
            <person name="Grossniklaus U."/>
            <person name="Hamada T."/>
            <person name="Haseloff J."/>
            <person name="Hetherington A.J."/>
            <person name="Higo A."/>
            <person name="Hirakawa Y."/>
            <person name="Hundley H.N."/>
            <person name="Ikeda Y."/>
            <person name="Inoue K."/>
            <person name="Inoue S.I."/>
            <person name="Ishida S."/>
            <person name="Jia Q."/>
            <person name="Kakita M."/>
            <person name="Kanazawa T."/>
            <person name="Kawai Y."/>
            <person name="Kawashima T."/>
            <person name="Kennedy M."/>
            <person name="Kinose K."/>
            <person name="Kinoshita T."/>
            <person name="Kohara Y."/>
            <person name="Koide E."/>
            <person name="Komatsu K."/>
            <person name="Kopischke S."/>
            <person name="Kubo M."/>
            <person name="Kyozuka J."/>
            <person name="Lagercrantz U."/>
            <person name="Lin S.S."/>
            <person name="Lindquist E."/>
            <person name="Lipzen A.M."/>
            <person name="Lu C.W."/>
            <person name="De Luna E."/>
            <person name="Martienssen R.A."/>
            <person name="Minamino N."/>
            <person name="Mizutani M."/>
            <person name="Mizutani M."/>
            <person name="Mochizuki N."/>
            <person name="Monte I."/>
            <person name="Mosher R."/>
            <person name="Nagasaki H."/>
            <person name="Nakagami H."/>
            <person name="Naramoto S."/>
            <person name="Nishitani K."/>
            <person name="Ohtani M."/>
            <person name="Okamoto T."/>
            <person name="Okumura M."/>
            <person name="Phillips J."/>
            <person name="Pollak B."/>
            <person name="Reinders A."/>
            <person name="Rovekamp M."/>
            <person name="Sano R."/>
            <person name="Sawa S."/>
            <person name="Schmid M.W."/>
            <person name="Shirakawa M."/>
            <person name="Solano R."/>
            <person name="Spunde A."/>
            <person name="Suetsugu N."/>
            <person name="Sugano S."/>
            <person name="Sugiyama A."/>
            <person name="Sun R."/>
            <person name="Suzuki Y."/>
            <person name="Takenaka M."/>
            <person name="Takezawa D."/>
            <person name="Tomogane H."/>
            <person name="Tsuzuki M."/>
            <person name="Ueda T."/>
            <person name="Umeda M."/>
            <person name="Ward J.M."/>
            <person name="Watanabe Y."/>
            <person name="Yazaki K."/>
            <person name="Yokoyama R."/>
            <person name="Yoshitake Y."/>
            <person name="Yotsui I."/>
            <person name="Zachgo S."/>
            <person name="Schmutz J."/>
        </authorList>
    </citation>
    <scope>NUCLEOTIDE SEQUENCE [LARGE SCALE GENOMIC DNA]</scope>
    <source>
        <strain evidence="3">Tak-1</strain>
    </source>
</reference>
<dbReference type="InterPro" id="IPR011990">
    <property type="entry name" value="TPR-like_helical_dom_sf"/>
</dbReference>
<feature type="compositionally biased region" description="Basic and acidic residues" evidence="1">
    <location>
        <begin position="259"/>
        <end position="268"/>
    </location>
</feature>
<gene>
    <name evidence="2" type="ORF">MARPO_0139s0008</name>
</gene>
<feature type="region of interest" description="Disordered" evidence="1">
    <location>
        <begin position="226"/>
        <end position="276"/>
    </location>
</feature>
<evidence type="ECO:0000313" key="3">
    <source>
        <dbReference type="Proteomes" id="UP000244005"/>
    </source>
</evidence>
<proteinExistence type="predicted"/>
<dbReference type="GO" id="GO:0006360">
    <property type="term" value="P:transcription by RNA polymerase I"/>
    <property type="evidence" value="ECO:0007669"/>
    <property type="project" value="InterPro"/>
</dbReference>
<dbReference type="EMBL" id="KZ772811">
    <property type="protein sequence ID" value="PTQ29530.1"/>
    <property type="molecule type" value="Genomic_DNA"/>
</dbReference>
<sequence length="633" mass="71392">MEREGSLALVVHEAPEQTVGNPRKPASCPATLKSRRLACVKAEHSHLRKKKFKGCSRKREQYGIDADSGALHNVHRSKLRLLLKSLMEQRRWTEACGVLGVLLSIPFSSKKNSVQASSRRLDYWAAMTVLRRVEDTQASALRCRRMFRLLIRQQPNPRCRGEVQLESALYLINQGDREAAYNELRPIADGPLFRDDPVVNLCHGLNTHCLWYEAAVAENMKQDVTQVRADSEGRSSGPHEFIGETEAPEPSVGVSSRPTENRLLREGSPEGSIISSDSHFYRSAGQQSERASQLAVDFEVSLWEASQRSIYEETNDEGFVEDGEQVWLKASIPLTAELDRRLFPLRVIPKPGQQDQHYRVPMNDGRTRDLHAAAVKHLKQALMIAPDTLPALLPLVQLLLAVHDIKGAIYEIDRCAEALMYNITPLSIKAVLLESLKHKDHSLLQACYRKVLSLNPFAVWALKGLINLHASGKLEQEVLLDHIALHLDATTGSAEIWRKLASIFLGVSDASGIPLLEAGTNTENTNTGQEKVFSVGSREYVQMLWASPRHEWWLRKHFCSDLIIRNHQQQNGGERWLIAHMAACAAHIYGPQFHLVEKICKFLEKRGEDTLHKFVGRHRQKSLKLFAEEYRGG</sequence>
<dbReference type="Proteomes" id="UP000244005">
    <property type="component" value="Unassembled WGS sequence"/>
</dbReference>
<evidence type="ECO:0000256" key="1">
    <source>
        <dbReference type="SAM" id="MobiDB-lite"/>
    </source>
</evidence>
<dbReference type="PANTHER" id="PTHR36720">
    <property type="entry name" value="TAF RNA POLYMERASE I SUBUNIT A"/>
    <property type="match status" value="1"/>
</dbReference>
<evidence type="ECO:0000313" key="2">
    <source>
        <dbReference type="EMBL" id="PTQ29530.1"/>
    </source>
</evidence>
<dbReference type="Pfam" id="PF14929">
    <property type="entry name" value="TAF1_subA"/>
    <property type="match status" value="1"/>
</dbReference>
<dbReference type="InterPro" id="IPR039495">
    <property type="entry name" value="TAF1A"/>
</dbReference>